<evidence type="ECO:0000259" key="1">
    <source>
        <dbReference type="Pfam" id="PF20056"/>
    </source>
</evidence>
<protein>
    <recommendedName>
        <fullName evidence="1">DUF6455 domain-containing protein</fullName>
    </recommendedName>
</protein>
<proteinExistence type="predicted"/>
<reference evidence="2 3" key="1">
    <citation type="submission" date="2016-04" db="EMBL/GenBank/DDBJ databases">
        <title>Deep-sea bacteria in the southern Pacific.</title>
        <authorList>
            <person name="Tang K."/>
        </authorList>
    </citation>
    <scope>NUCLEOTIDE SEQUENCE [LARGE SCALE GENOMIC DNA]</scope>
    <source>
        <strain evidence="2 3">JLT2014</strain>
    </source>
</reference>
<dbReference type="Proteomes" id="UP000187059">
    <property type="component" value="Chromosome"/>
</dbReference>
<accession>A0A1P8USQ2</accession>
<dbReference type="InterPro" id="IPR045601">
    <property type="entry name" value="DUF6455"/>
</dbReference>
<feature type="domain" description="DUF6455" evidence="1">
    <location>
        <begin position="1"/>
        <end position="84"/>
    </location>
</feature>
<dbReference type="Pfam" id="PF20056">
    <property type="entry name" value="DUF6455"/>
    <property type="match status" value="1"/>
</dbReference>
<sequence>MPGRTDFKRHATLVDHMANTLGLDLEEQMLRGKLTFSQLDDAVLSCTGCTQPCACETWLATRAETAEAPPFYCRNTQLFDELRKT</sequence>
<dbReference type="EMBL" id="CP015093">
    <property type="protein sequence ID" value="APZ52422.1"/>
    <property type="molecule type" value="Genomic_DNA"/>
</dbReference>
<dbReference type="AlphaFoldDB" id="A0A1P8USQ2"/>
<dbReference type="OrthoDB" id="7961152at2"/>
<dbReference type="KEGG" id="paby:Ga0080574_TMP2088"/>
<gene>
    <name evidence="2" type="ORF">Ga0080574_TMP2088</name>
</gene>
<dbReference type="STRING" id="1250539.Ga0080574_TMP2088"/>
<dbReference type="RefSeq" id="WP_076705864.1">
    <property type="nucleotide sequence ID" value="NZ_CP015093.1"/>
</dbReference>
<keyword evidence="3" id="KW-1185">Reference proteome</keyword>
<evidence type="ECO:0000313" key="2">
    <source>
        <dbReference type="EMBL" id="APZ52422.1"/>
    </source>
</evidence>
<evidence type="ECO:0000313" key="3">
    <source>
        <dbReference type="Proteomes" id="UP000187059"/>
    </source>
</evidence>
<organism evidence="2 3">
    <name type="scientific">Salipiger abyssi</name>
    <dbReference type="NCBI Taxonomy" id="1250539"/>
    <lineage>
        <taxon>Bacteria</taxon>
        <taxon>Pseudomonadati</taxon>
        <taxon>Pseudomonadota</taxon>
        <taxon>Alphaproteobacteria</taxon>
        <taxon>Rhodobacterales</taxon>
        <taxon>Roseobacteraceae</taxon>
        <taxon>Salipiger</taxon>
    </lineage>
</organism>
<name>A0A1P8USQ2_9RHOB</name>